<dbReference type="InterPro" id="IPR001223">
    <property type="entry name" value="Glyco_hydro18_cat"/>
</dbReference>
<evidence type="ECO:0000313" key="12">
    <source>
        <dbReference type="EMBL" id="KAJ2808875.1"/>
    </source>
</evidence>
<dbReference type="Pfam" id="PF00704">
    <property type="entry name" value="Glyco_hydro_18"/>
    <property type="match status" value="1"/>
</dbReference>
<evidence type="ECO:0000256" key="7">
    <source>
        <dbReference type="ARBA" id="ARBA00023326"/>
    </source>
</evidence>
<evidence type="ECO:0000256" key="10">
    <source>
        <dbReference type="SAM" id="SignalP"/>
    </source>
</evidence>
<feature type="signal peptide" evidence="10">
    <location>
        <begin position="1"/>
        <end position="23"/>
    </location>
</feature>
<feature type="chain" id="PRO_5040835080" description="chitinase" evidence="10">
    <location>
        <begin position="24"/>
        <end position="326"/>
    </location>
</feature>
<dbReference type="CDD" id="cd02877">
    <property type="entry name" value="GH18_hevamine_XipI_class_III"/>
    <property type="match status" value="1"/>
</dbReference>
<evidence type="ECO:0000256" key="1">
    <source>
        <dbReference type="ARBA" id="ARBA00000822"/>
    </source>
</evidence>
<reference evidence="12" key="1">
    <citation type="submission" date="2022-07" db="EMBL/GenBank/DDBJ databases">
        <title>Phylogenomic reconstructions and comparative analyses of Kickxellomycotina fungi.</title>
        <authorList>
            <person name="Reynolds N.K."/>
            <person name="Stajich J.E."/>
            <person name="Barry K."/>
            <person name="Grigoriev I.V."/>
            <person name="Crous P."/>
            <person name="Smith M.E."/>
        </authorList>
    </citation>
    <scope>NUCLEOTIDE SEQUENCE</scope>
    <source>
        <strain evidence="12">NRRL 1565</strain>
    </source>
</reference>
<dbReference type="GO" id="GO:0006032">
    <property type="term" value="P:chitin catabolic process"/>
    <property type="evidence" value="ECO:0007669"/>
    <property type="project" value="UniProtKB-KW"/>
</dbReference>
<dbReference type="GO" id="GO:0000272">
    <property type="term" value="P:polysaccharide catabolic process"/>
    <property type="evidence" value="ECO:0007669"/>
    <property type="project" value="UniProtKB-KW"/>
</dbReference>
<name>A0A9W8LU14_9FUNG</name>
<dbReference type="Gene3D" id="3.20.20.80">
    <property type="entry name" value="Glycosidases"/>
    <property type="match status" value="1"/>
</dbReference>
<dbReference type="AlphaFoldDB" id="A0A9W8LU14"/>
<dbReference type="GO" id="GO:0005576">
    <property type="term" value="C:extracellular region"/>
    <property type="evidence" value="ECO:0007669"/>
    <property type="project" value="TreeGrafter"/>
</dbReference>
<protein>
    <recommendedName>
        <fullName evidence="2">chitinase</fullName>
        <ecNumber evidence="2">3.2.1.14</ecNumber>
    </recommendedName>
</protein>
<accession>A0A9W8LU14</accession>
<dbReference type="InterPro" id="IPR001579">
    <property type="entry name" value="Glyco_hydro_18_chit_AS"/>
</dbReference>
<evidence type="ECO:0000256" key="3">
    <source>
        <dbReference type="ARBA" id="ARBA00022801"/>
    </source>
</evidence>
<dbReference type="InterPro" id="IPR050542">
    <property type="entry name" value="Glycosyl_Hydrlase18_Chitinase"/>
</dbReference>
<evidence type="ECO:0000256" key="2">
    <source>
        <dbReference type="ARBA" id="ARBA00012729"/>
    </source>
</evidence>
<dbReference type="PANTHER" id="PTHR45708:SF49">
    <property type="entry name" value="ENDOCHITINASE"/>
    <property type="match status" value="1"/>
</dbReference>
<comment type="caution">
    <text evidence="12">The sequence shown here is derived from an EMBL/GenBank/DDBJ whole genome shotgun (WGS) entry which is preliminary data.</text>
</comment>
<gene>
    <name evidence="12" type="primary">CHT2_1</name>
    <name evidence="12" type="ORF">H4R20_000568</name>
</gene>
<dbReference type="OrthoDB" id="6020543at2759"/>
<dbReference type="PROSITE" id="PS51910">
    <property type="entry name" value="GH18_2"/>
    <property type="match status" value="1"/>
</dbReference>
<evidence type="ECO:0000256" key="5">
    <source>
        <dbReference type="ARBA" id="ARBA00023277"/>
    </source>
</evidence>
<dbReference type="InterPro" id="IPR017853">
    <property type="entry name" value="GH"/>
</dbReference>
<keyword evidence="3 8" id="KW-0378">Hydrolase</keyword>
<evidence type="ECO:0000256" key="6">
    <source>
        <dbReference type="ARBA" id="ARBA00023295"/>
    </source>
</evidence>
<proteinExistence type="inferred from homology"/>
<organism evidence="12 13">
    <name type="scientific">Coemansia guatemalensis</name>
    <dbReference type="NCBI Taxonomy" id="2761395"/>
    <lineage>
        <taxon>Eukaryota</taxon>
        <taxon>Fungi</taxon>
        <taxon>Fungi incertae sedis</taxon>
        <taxon>Zoopagomycota</taxon>
        <taxon>Kickxellomycotina</taxon>
        <taxon>Kickxellomycetes</taxon>
        <taxon>Kickxellales</taxon>
        <taxon>Kickxellaceae</taxon>
        <taxon>Coemansia</taxon>
    </lineage>
</organism>
<dbReference type="GO" id="GO:0008843">
    <property type="term" value="F:endochitinase activity"/>
    <property type="evidence" value="ECO:0007669"/>
    <property type="project" value="UniProtKB-EC"/>
</dbReference>
<keyword evidence="5" id="KW-0119">Carbohydrate metabolism</keyword>
<evidence type="ECO:0000256" key="4">
    <source>
        <dbReference type="ARBA" id="ARBA00023024"/>
    </source>
</evidence>
<dbReference type="InterPro" id="IPR045321">
    <property type="entry name" value="Cts1-like"/>
</dbReference>
<evidence type="ECO:0000256" key="9">
    <source>
        <dbReference type="RuleBase" id="RU004453"/>
    </source>
</evidence>
<dbReference type="PANTHER" id="PTHR45708">
    <property type="entry name" value="ENDOCHITINASE"/>
    <property type="match status" value="1"/>
</dbReference>
<keyword evidence="6 8" id="KW-0326">Glycosidase</keyword>
<keyword evidence="10" id="KW-0732">Signal</keyword>
<dbReference type="SUPFAM" id="SSF51445">
    <property type="entry name" value="(Trans)glycosidases"/>
    <property type="match status" value="1"/>
</dbReference>
<feature type="domain" description="GH18" evidence="11">
    <location>
        <begin position="30"/>
        <end position="314"/>
    </location>
</feature>
<dbReference type="EC" id="3.2.1.14" evidence="2"/>
<sequence length="326" mass="35012">MTSAEIPFLLIALVFASINVAGAFDVTSNSNFIAYWGQSSAGSQKSLGEYCKDSSVDAFALSFLYQFPNTKLDFSANCRSTFSGSDLLHCPEIAADIKYCQSQGKAVLLSMGGAAGAYGFSSDEEARSYADTVWDMFLGGSGSQRPFDDAILDGIDLDIEGGSTSGYAAYVAQLRSHFAASSDKKYYITGAPQCPFPDAMLGSTLNSAWFDMVFVQFYNNFCGLDAYPQGFNYDAWDTWAKSQSANKDVKIYIGAPGSQSAAGRGYVDASQLNTIAGEVKSKYGSFGGVMTWDASQAFDSSSWGQEVSSALKSGAAKRSFPRRRRL</sequence>
<dbReference type="PROSITE" id="PS01095">
    <property type="entry name" value="GH18_1"/>
    <property type="match status" value="1"/>
</dbReference>
<keyword evidence="13" id="KW-1185">Reference proteome</keyword>
<comment type="similarity">
    <text evidence="9">Belongs to the glycosyl hydrolase 18 family.</text>
</comment>
<dbReference type="Proteomes" id="UP001140094">
    <property type="component" value="Unassembled WGS sequence"/>
</dbReference>
<evidence type="ECO:0000256" key="8">
    <source>
        <dbReference type="RuleBase" id="RU000489"/>
    </source>
</evidence>
<keyword evidence="4" id="KW-0146">Chitin degradation</keyword>
<keyword evidence="7" id="KW-0624">Polysaccharide degradation</keyword>
<dbReference type="EMBL" id="JANBUO010000019">
    <property type="protein sequence ID" value="KAJ2808875.1"/>
    <property type="molecule type" value="Genomic_DNA"/>
</dbReference>
<comment type="catalytic activity">
    <reaction evidence="1">
        <text>Random endo-hydrolysis of N-acetyl-beta-D-glucosaminide (1-&gt;4)-beta-linkages in chitin and chitodextrins.</text>
        <dbReference type="EC" id="3.2.1.14"/>
    </reaction>
</comment>
<evidence type="ECO:0000259" key="11">
    <source>
        <dbReference type="PROSITE" id="PS51910"/>
    </source>
</evidence>
<evidence type="ECO:0000313" key="13">
    <source>
        <dbReference type="Proteomes" id="UP001140094"/>
    </source>
</evidence>